<keyword evidence="1 2" id="KW-0732">Signal</keyword>
<dbReference type="Pfam" id="PF00496">
    <property type="entry name" value="SBP_bac_5"/>
    <property type="match status" value="1"/>
</dbReference>
<dbReference type="STRING" id="264697.ABE28_004245"/>
<dbReference type="GO" id="GO:0043190">
    <property type="term" value="C:ATP-binding cassette (ABC) transporter complex"/>
    <property type="evidence" value="ECO:0007669"/>
    <property type="project" value="InterPro"/>
</dbReference>
<dbReference type="InterPro" id="IPR039424">
    <property type="entry name" value="SBP_5"/>
</dbReference>
<protein>
    <submittedName>
        <fullName evidence="4">ABC transporter substrate-binding protein</fullName>
    </submittedName>
</protein>
<evidence type="ECO:0000256" key="2">
    <source>
        <dbReference type="SAM" id="SignalP"/>
    </source>
</evidence>
<dbReference type="Gene3D" id="3.10.105.10">
    <property type="entry name" value="Dipeptide-binding Protein, Domain 3"/>
    <property type="match status" value="1"/>
</dbReference>
<accession>A0A1B3XJZ8</accession>
<feature type="chain" id="PRO_5008555556" evidence="2">
    <location>
        <begin position="23"/>
        <end position="528"/>
    </location>
</feature>
<feature type="domain" description="Solute-binding protein family 5" evidence="3">
    <location>
        <begin position="81"/>
        <end position="436"/>
    </location>
</feature>
<evidence type="ECO:0000313" key="4">
    <source>
        <dbReference type="EMBL" id="AOH53553.1"/>
    </source>
</evidence>
<dbReference type="InterPro" id="IPR030678">
    <property type="entry name" value="Peptide/Ni-bd"/>
</dbReference>
<dbReference type="Proteomes" id="UP000077926">
    <property type="component" value="Chromosome"/>
</dbReference>
<evidence type="ECO:0000256" key="1">
    <source>
        <dbReference type="ARBA" id="ARBA00022729"/>
    </source>
</evidence>
<proteinExistence type="predicted"/>
<dbReference type="KEGG" id="bmur:ABE28_004245"/>
<name>A0A1B3XJZ8_9BACI</name>
<keyword evidence="5" id="KW-1185">Reference proteome</keyword>
<dbReference type="GO" id="GO:0015833">
    <property type="term" value="P:peptide transport"/>
    <property type="evidence" value="ECO:0007669"/>
    <property type="project" value="TreeGrafter"/>
</dbReference>
<dbReference type="PROSITE" id="PS51257">
    <property type="entry name" value="PROKAR_LIPOPROTEIN"/>
    <property type="match status" value="1"/>
</dbReference>
<dbReference type="AlphaFoldDB" id="A0A1B3XJZ8"/>
<dbReference type="EMBL" id="CP017080">
    <property type="protein sequence ID" value="AOH53553.1"/>
    <property type="molecule type" value="Genomic_DNA"/>
</dbReference>
<dbReference type="Gene3D" id="3.90.76.10">
    <property type="entry name" value="Dipeptide-binding Protein, Domain 1"/>
    <property type="match status" value="1"/>
</dbReference>
<organism evidence="4 5">
    <name type="scientific">Peribacillus muralis</name>
    <dbReference type="NCBI Taxonomy" id="264697"/>
    <lineage>
        <taxon>Bacteria</taxon>
        <taxon>Bacillati</taxon>
        <taxon>Bacillota</taxon>
        <taxon>Bacilli</taxon>
        <taxon>Bacillales</taxon>
        <taxon>Bacillaceae</taxon>
        <taxon>Peribacillus</taxon>
    </lineage>
</organism>
<dbReference type="PANTHER" id="PTHR30290">
    <property type="entry name" value="PERIPLASMIC BINDING COMPONENT OF ABC TRANSPORTER"/>
    <property type="match status" value="1"/>
</dbReference>
<dbReference type="GO" id="GO:1904680">
    <property type="term" value="F:peptide transmembrane transporter activity"/>
    <property type="evidence" value="ECO:0007669"/>
    <property type="project" value="TreeGrafter"/>
</dbReference>
<dbReference type="PIRSF" id="PIRSF002741">
    <property type="entry name" value="MppA"/>
    <property type="match status" value="1"/>
</dbReference>
<dbReference type="Gene3D" id="3.40.190.10">
    <property type="entry name" value="Periplasmic binding protein-like II"/>
    <property type="match status" value="1"/>
</dbReference>
<evidence type="ECO:0000259" key="3">
    <source>
        <dbReference type="Pfam" id="PF00496"/>
    </source>
</evidence>
<evidence type="ECO:0000313" key="5">
    <source>
        <dbReference type="Proteomes" id="UP000077926"/>
    </source>
</evidence>
<gene>
    <name evidence="4" type="ORF">ABE28_004245</name>
</gene>
<dbReference type="InterPro" id="IPR000914">
    <property type="entry name" value="SBP_5_dom"/>
</dbReference>
<reference evidence="4 5" key="1">
    <citation type="submission" date="2016-08" db="EMBL/GenBank/DDBJ databases">
        <title>Complete genome sequence of Bacillus muralis G25-68, a strain with toxicity to nematodes.</title>
        <authorList>
            <person name="Zheng Z."/>
        </authorList>
    </citation>
    <scope>NUCLEOTIDE SEQUENCE [LARGE SCALE GENOMIC DNA]</scope>
    <source>
        <strain evidence="4 5">G25-68</strain>
    </source>
</reference>
<dbReference type="GO" id="GO:0042597">
    <property type="term" value="C:periplasmic space"/>
    <property type="evidence" value="ECO:0007669"/>
    <property type="project" value="UniProtKB-ARBA"/>
</dbReference>
<dbReference type="SUPFAM" id="SSF53850">
    <property type="entry name" value="Periplasmic binding protein-like II"/>
    <property type="match status" value="1"/>
</dbReference>
<feature type="signal peptide" evidence="2">
    <location>
        <begin position="1"/>
        <end position="22"/>
    </location>
</feature>
<sequence>MLKKILFLFVAVLLFVTGCSKSNESSSSTSKSGLDDKKIVKIGWQNSGFPSPFTFDTNGPGGFLRNSFLFDTLTWKDDTGVIPWLAPSWEVSEDNLEYTFTLEKDVTFHDGESLTADDVVFSYNYFKENTFQWNTDMTKVASAEKISDHEVKITLTEPYVPFISEIAGKLPIIPKHIWSKVEQPLEYQEDEALIGSGPFTLDSYDSATGNYKFAKNENYFKGDVTVDEVQYLATENRMLSLQNKEIDGGMTFNYTEVQQLEKSGYGVLKSEPTGSAVRVVFNLKNEKLSDKNLRQAIAYALDRSSIAEKLTGNSEVMVGSAGVIPPDSTWYKKDVKQYDYNVEQANAILDKLGYEKNDAGIREDLDLSVLVSSTSKEAELMKSMLANVGIKLDIQTVDSATFSTAMAEGNYDMSITGHIGLSGDPDFLRLWFSGQASNSLAGKGVFENEEFQKLASLQLKQGNEAERKATVDEMQDILAEELPTLVLYHRPFYYVYDSSVFSGWFNTYGGISDGIPLTDNKAVFVDYK</sequence>
<dbReference type="PANTHER" id="PTHR30290:SF64">
    <property type="entry name" value="ABC TRANSPORTER PERIPLASMIC BINDING PROTEIN"/>
    <property type="match status" value="1"/>
</dbReference>